<gene>
    <name evidence="2" type="ORF">llap_20049</name>
</gene>
<sequence length="112" mass="12472">MYAKSVKKEREEVLQALKQMPLQPVEETMVMQIVPPQPMEDHGGEDIHTAARGEPMPGQAPGRNCVLWKAGFLAGPMLEQSTPEGLYPMERTHAGAVLEEPTLEKFMKNCLL</sequence>
<feature type="region of interest" description="Disordered" evidence="1">
    <location>
        <begin position="36"/>
        <end position="60"/>
    </location>
</feature>
<evidence type="ECO:0000313" key="2">
    <source>
        <dbReference type="EMBL" id="PKU29648.1"/>
    </source>
</evidence>
<protein>
    <submittedName>
        <fullName evidence="2">Uncharacterized protein</fullName>
    </submittedName>
</protein>
<reference evidence="3" key="1">
    <citation type="submission" date="2017-11" db="EMBL/GenBank/DDBJ databases">
        <authorList>
            <person name="Lima N.C."/>
            <person name="Parody-Merino A.M."/>
            <person name="Battley P.F."/>
            <person name="Fidler A.E."/>
            <person name="Prosdocimi F."/>
        </authorList>
    </citation>
    <scope>NUCLEOTIDE SEQUENCE [LARGE SCALE GENOMIC DNA]</scope>
</reference>
<keyword evidence="3" id="KW-1185">Reference proteome</keyword>
<proteinExistence type="predicted"/>
<evidence type="ECO:0000313" key="3">
    <source>
        <dbReference type="Proteomes" id="UP000233556"/>
    </source>
</evidence>
<accession>A0A2I0T7A2</accession>
<dbReference type="Proteomes" id="UP000233556">
    <property type="component" value="Unassembled WGS sequence"/>
</dbReference>
<dbReference type="EMBL" id="KZ516551">
    <property type="protein sequence ID" value="PKU29648.1"/>
    <property type="molecule type" value="Genomic_DNA"/>
</dbReference>
<name>A0A2I0T7A2_LIMLA</name>
<organism evidence="2 3">
    <name type="scientific">Limosa lapponica baueri</name>
    <dbReference type="NCBI Taxonomy" id="1758121"/>
    <lineage>
        <taxon>Eukaryota</taxon>
        <taxon>Metazoa</taxon>
        <taxon>Chordata</taxon>
        <taxon>Craniata</taxon>
        <taxon>Vertebrata</taxon>
        <taxon>Euteleostomi</taxon>
        <taxon>Archelosauria</taxon>
        <taxon>Archosauria</taxon>
        <taxon>Dinosauria</taxon>
        <taxon>Saurischia</taxon>
        <taxon>Theropoda</taxon>
        <taxon>Coelurosauria</taxon>
        <taxon>Aves</taxon>
        <taxon>Neognathae</taxon>
        <taxon>Neoaves</taxon>
        <taxon>Charadriiformes</taxon>
        <taxon>Scolopacidae</taxon>
        <taxon>Limosa</taxon>
    </lineage>
</organism>
<feature type="compositionally biased region" description="Basic and acidic residues" evidence="1">
    <location>
        <begin position="39"/>
        <end position="51"/>
    </location>
</feature>
<reference evidence="3" key="2">
    <citation type="submission" date="2017-12" db="EMBL/GenBank/DDBJ databases">
        <title>Genome sequence of the Bar-tailed Godwit (Limosa lapponica baueri).</title>
        <authorList>
            <person name="Lima N.C.B."/>
            <person name="Parody-Merino A.M."/>
            <person name="Battley P.F."/>
            <person name="Fidler A.E."/>
            <person name="Prosdocimi F."/>
        </authorList>
    </citation>
    <scope>NUCLEOTIDE SEQUENCE [LARGE SCALE GENOMIC DNA]</scope>
</reference>
<evidence type="ECO:0000256" key="1">
    <source>
        <dbReference type="SAM" id="MobiDB-lite"/>
    </source>
</evidence>
<dbReference type="AlphaFoldDB" id="A0A2I0T7A2"/>